<evidence type="ECO:0000313" key="2">
    <source>
        <dbReference type="EMBL" id="MDR6941354.1"/>
    </source>
</evidence>
<evidence type="ECO:0000256" key="1">
    <source>
        <dbReference type="SAM" id="MobiDB-lite"/>
    </source>
</evidence>
<gene>
    <name evidence="2" type="ORF">J2W55_001182</name>
</gene>
<dbReference type="Proteomes" id="UP001247620">
    <property type="component" value="Unassembled WGS sequence"/>
</dbReference>
<dbReference type="RefSeq" id="WP_310093008.1">
    <property type="nucleotide sequence ID" value="NZ_JAVDUU010000001.1"/>
</dbReference>
<protein>
    <recommendedName>
        <fullName evidence="4">Molybdopterin-guanine dinucleotide biosynthesis protein MobB</fullName>
    </recommendedName>
</protein>
<comment type="caution">
    <text evidence="2">The sequence shown here is derived from an EMBL/GenBank/DDBJ whole genome shotgun (WGS) entry which is preliminary data.</text>
</comment>
<dbReference type="EMBL" id="JAVDUU010000001">
    <property type="protein sequence ID" value="MDR6941354.1"/>
    <property type="molecule type" value="Genomic_DNA"/>
</dbReference>
<keyword evidence="3" id="KW-1185">Reference proteome</keyword>
<feature type="region of interest" description="Disordered" evidence="1">
    <location>
        <begin position="245"/>
        <end position="312"/>
    </location>
</feature>
<evidence type="ECO:0000313" key="3">
    <source>
        <dbReference type="Proteomes" id="UP001247620"/>
    </source>
</evidence>
<dbReference type="Pfam" id="PF18976">
    <property type="entry name" value="DUF5712"/>
    <property type="match status" value="1"/>
</dbReference>
<sequence length="312" mass="36238">MYINITDSETADNKSSSSGLVHYLDKENRTDKERAPELWFNGERSNIQSYETMQAIDNNMAKLMKTDAKFFLINISPSQKEIAFLKEKYGEQGAKEQLKAYAKKVMDEYAMNFKRPGINSNKDLLWFGKLENHRYYSHKDPEVKQGLKKRGERKPGEQMHIQVIVSRKDITNKIKLSPMNKSRGKNEAHSQKLGQFDRSAFKQSGETVFDRYFNFDRGFTETFRYANEQKNGTLEQRIALHAEKRSRETAQQLRPAAKQQRQPQKINRQVSTPANQLKFALTKAGPDVAPGIQRKKKKRRNNQQEQDQGLNL</sequence>
<name>A0ABU1T7K6_9SPHI</name>
<dbReference type="InterPro" id="IPR043766">
    <property type="entry name" value="BfmA-like"/>
</dbReference>
<evidence type="ECO:0008006" key="4">
    <source>
        <dbReference type="Google" id="ProtNLM"/>
    </source>
</evidence>
<reference evidence="2 3" key="1">
    <citation type="submission" date="2023-07" db="EMBL/GenBank/DDBJ databases">
        <title>Sorghum-associated microbial communities from plants grown in Nebraska, USA.</title>
        <authorList>
            <person name="Schachtman D."/>
        </authorList>
    </citation>
    <scope>NUCLEOTIDE SEQUENCE [LARGE SCALE GENOMIC DNA]</scope>
    <source>
        <strain evidence="2 3">3262</strain>
    </source>
</reference>
<proteinExistence type="predicted"/>
<accession>A0ABU1T7K6</accession>
<organism evidence="2 3">
    <name type="scientific">Mucilaginibacter pocheonensis</name>
    <dbReference type="NCBI Taxonomy" id="398050"/>
    <lineage>
        <taxon>Bacteria</taxon>
        <taxon>Pseudomonadati</taxon>
        <taxon>Bacteroidota</taxon>
        <taxon>Sphingobacteriia</taxon>
        <taxon>Sphingobacteriales</taxon>
        <taxon>Sphingobacteriaceae</taxon>
        <taxon>Mucilaginibacter</taxon>
    </lineage>
</organism>
<feature type="compositionally biased region" description="Polar residues" evidence="1">
    <location>
        <begin position="259"/>
        <end position="275"/>
    </location>
</feature>